<feature type="domain" description="RNA polymerase sigma factor 70 region 4 type 2" evidence="6">
    <location>
        <begin position="105"/>
        <end position="157"/>
    </location>
</feature>
<evidence type="ECO:0000256" key="2">
    <source>
        <dbReference type="ARBA" id="ARBA00023015"/>
    </source>
</evidence>
<keyword evidence="3" id="KW-0731">Sigma factor</keyword>
<evidence type="ECO:0000313" key="8">
    <source>
        <dbReference type="Proteomes" id="UP000009144"/>
    </source>
</evidence>
<dbReference type="CDD" id="cd06171">
    <property type="entry name" value="Sigma70_r4"/>
    <property type="match status" value="1"/>
</dbReference>
<dbReference type="Pfam" id="PF04542">
    <property type="entry name" value="Sigma70_r2"/>
    <property type="match status" value="1"/>
</dbReference>
<evidence type="ECO:0000256" key="3">
    <source>
        <dbReference type="ARBA" id="ARBA00023082"/>
    </source>
</evidence>
<dbReference type="eggNOG" id="COG1595">
    <property type="taxonomic scope" value="Bacteria"/>
</dbReference>
<dbReference type="PANTHER" id="PTHR43133:SF63">
    <property type="entry name" value="RNA POLYMERASE SIGMA FACTOR FECI-RELATED"/>
    <property type="match status" value="1"/>
</dbReference>
<dbReference type="GO" id="GO:0006352">
    <property type="term" value="P:DNA-templated transcription initiation"/>
    <property type="evidence" value="ECO:0007669"/>
    <property type="project" value="InterPro"/>
</dbReference>
<gene>
    <name evidence="7" type="ordered locus">Q7A_187</name>
</gene>
<dbReference type="Gene3D" id="1.10.1740.10">
    <property type="match status" value="1"/>
</dbReference>
<dbReference type="NCBIfam" id="TIGR02937">
    <property type="entry name" value="sigma70-ECF"/>
    <property type="match status" value="1"/>
</dbReference>
<dbReference type="InterPro" id="IPR013325">
    <property type="entry name" value="RNA_pol_sigma_r2"/>
</dbReference>
<dbReference type="SUPFAM" id="SSF88946">
    <property type="entry name" value="Sigma2 domain of RNA polymerase sigma factors"/>
    <property type="match status" value="1"/>
</dbReference>
<dbReference type="NCBIfam" id="NF009180">
    <property type="entry name" value="PRK12528.1"/>
    <property type="match status" value="1"/>
</dbReference>
<dbReference type="GO" id="GO:0016987">
    <property type="term" value="F:sigma factor activity"/>
    <property type="evidence" value="ECO:0007669"/>
    <property type="project" value="UniProtKB-KW"/>
</dbReference>
<dbReference type="PATRIC" id="fig|754476.3.peg.186"/>
<dbReference type="InterPro" id="IPR007627">
    <property type="entry name" value="RNA_pol_sigma70_r2"/>
</dbReference>
<dbReference type="RefSeq" id="WP_014705422.1">
    <property type="nucleotide sequence ID" value="NC_017857.3"/>
</dbReference>
<dbReference type="InterPro" id="IPR036388">
    <property type="entry name" value="WH-like_DNA-bd_sf"/>
</dbReference>
<accession>I1XF77</accession>
<feature type="domain" description="RNA polymerase sigma-70 region 2" evidence="5">
    <location>
        <begin position="9"/>
        <end position="74"/>
    </location>
</feature>
<dbReference type="KEGG" id="mej:Q7A_187"/>
<evidence type="ECO:0000256" key="1">
    <source>
        <dbReference type="ARBA" id="ARBA00010641"/>
    </source>
</evidence>
<dbReference type="Pfam" id="PF08281">
    <property type="entry name" value="Sigma70_r4_2"/>
    <property type="match status" value="1"/>
</dbReference>
<proteinExistence type="inferred from homology"/>
<dbReference type="GO" id="GO:0003677">
    <property type="term" value="F:DNA binding"/>
    <property type="evidence" value="ECO:0007669"/>
    <property type="project" value="InterPro"/>
</dbReference>
<dbReference type="PANTHER" id="PTHR43133">
    <property type="entry name" value="RNA POLYMERASE ECF-TYPE SIGMA FACTO"/>
    <property type="match status" value="1"/>
</dbReference>
<dbReference type="AlphaFoldDB" id="I1XF77"/>
<dbReference type="OrthoDB" id="9797134at2"/>
<keyword evidence="4" id="KW-0804">Transcription</keyword>
<protein>
    <submittedName>
        <fullName evidence="7">RNA polymerase</fullName>
    </submittedName>
</protein>
<evidence type="ECO:0000259" key="6">
    <source>
        <dbReference type="Pfam" id="PF08281"/>
    </source>
</evidence>
<keyword evidence="2" id="KW-0805">Transcription regulation</keyword>
<sequence>MTTSSIESLYKDHHNWLYGWLRSKLGCAHSAADLAHDTYVRVLTTGNVPQADDSRRYLSQIAKGLVIDLYRRRQIEAAYLETISHLPELEAPSAEMRHIIIETLLEIDSILQQLPEKVRRAFLLRQFDGLSYQQIAKQLNVSVSSIEKYIARALAACYKAMVLYPS</sequence>
<dbReference type="SUPFAM" id="SSF88659">
    <property type="entry name" value="Sigma3 and sigma4 domains of RNA polymerase sigma factors"/>
    <property type="match status" value="1"/>
</dbReference>
<comment type="similarity">
    <text evidence="1">Belongs to the sigma-70 factor family. ECF subfamily.</text>
</comment>
<evidence type="ECO:0000256" key="4">
    <source>
        <dbReference type="ARBA" id="ARBA00023163"/>
    </source>
</evidence>
<keyword evidence="8" id="KW-1185">Reference proteome</keyword>
<dbReference type="InterPro" id="IPR014284">
    <property type="entry name" value="RNA_pol_sigma-70_dom"/>
</dbReference>
<dbReference type="InterPro" id="IPR013249">
    <property type="entry name" value="RNA_pol_sigma70_r4_t2"/>
</dbReference>
<dbReference type="Proteomes" id="UP000009144">
    <property type="component" value="Chromosome"/>
</dbReference>
<dbReference type="InterPro" id="IPR039425">
    <property type="entry name" value="RNA_pol_sigma-70-like"/>
</dbReference>
<dbReference type="EMBL" id="CP003390">
    <property type="protein sequence ID" value="AFI83046.1"/>
    <property type="molecule type" value="Genomic_DNA"/>
</dbReference>
<evidence type="ECO:0000313" key="7">
    <source>
        <dbReference type="EMBL" id="AFI83046.1"/>
    </source>
</evidence>
<evidence type="ECO:0000259" key="5">
    <source>
        <dbReference type="Pfam" id="PF04542"/>
    </source>
</evidence>
<reference evidence="7 8" key="1">
    <citation type="journal article" date="2012" name="J. Bacteriol.">
        <title>Complete genome sequences of Methylophaga sp. strain JAM1 and Methylophaga sp. strain JAM7.</title>
        <authorList>
            <person name="Villeneuve C."/>
            <person name="Martineau C."/>
            <person name="Mauffrey F."/>
            <person name="Villemur R."/>
        </authorList>
    </citation>
    <scope>NUCLEOTIDE SEQUENCE [LARGE SCALE GENOMIC DNA]</scope>
    <source>
        <strain evidence="7 8">JAM1</strain>
    </source>
</reference>
<name>I1XF77_METNJ</name>
<dbReference type="STRING" id="754476.Q7A_187"/>
<dbReference type="InterPro" id="IPR013324">
    <property type="entry name" value="RNA_pol_sigma_r3/r4-like"/>
</dbReference>
<organism evidence="7 8">
    <name type="scientific">Methylophaga nitratireducenticrescens</name>
    <dbReference type="NCBI Taxonomy" id="754476"/>
    <lineage>
        <taxon>Bacteria</taxon>
        <taxon>Pseudomonadati</taxon>
        <taxon>Pseudomonadota</taxon>
        <taxon>Gammaproteobacteria</taxon>
        <taxon>Thiotrichales</taxon>
        <taxon>Piscirickettsiaceae</taxon>
        <taxon>Methylophaga</taxon>
    </lineage>
</organism>
<reference evidence="7 8" key="2">
    <citation type="journal article" date="2013" name="Int. J. Syst. Evol. Microbiol.">
        <title>Methylophaga nitratireducenticrescens sp. nov. and Methylophaga frappieri sp. nov., isolated from the biofilm of the methanol-fed denitrification system treating the seawater at the Montreal Biodome.</title>
        <authorList>
            <person name="Villeneuve C."/>
            <person name="Martineau C."/>
            <person name="Mauffrey F."/>
            <person name="Villemur R."/>
        </authorList>
    </citation>
    <scope>NUCLEOTIDE SEQUENCE [LARGE SCALE GENOMIC DNA]</scope>
    <source>
        <strain evidence="7 8">JAM1</strain>
    </source>
</reference>
<dbReference type="Gene3D" id="1.10.10.10">
    <property type="entry name" value="Winged helix-like DNA-binding domain superfamily/Winged helix DNA-binding domain"/>
    <property type="match status" value="1"/>
</dbReference>
<dbReference type="HOGENOM" id="CLU_047691_12_1_6"/>